<dbReference type="GO" id="GO:0005634">
    <property type="term" value="C:nucleus"/>
    <property type="evidence" value="ECO:0007669"/>
    <property type="project" value="UniProtKB-SubCell"/>
</dbReference>
<dbReference type="AlphaFoldDB" id="A0AAV9QK79"/>
<evidence type="ECO:0000256" key="6">
    <source>
        <dbReference type="ARBA" id="ARBA00023242"/>
    </source>
</evidence>
<gene>
    <name evidence="8" type="ORF">LTR25_000578</name>
</gene>
<dbReference type="GO" id="GO:0006351">
    <property type="term" value="P:DNA-templated transcription"/>
    <property type="evidence" value="ECO:0007669"/>
    <property type="project" value="InterPro"/>
</dbReference>
<comment type="subcellular location">
    <subcellularLocation>
        <location evidence="1">Nucleus</location>
    </subcellularLocation>
</comment>
<dbReference type="PANTHER" id="PTHR40626:SF11">
    <property type="entry name" value="ZINC FINGER PROTEIN YPR022C"/>
    <property type="match status" value="1"/>
</dbReference>
<dbReference type="PANTHER" id="PTHR40626">
    <property type="entry name" value="MIP31509P"/>
    <property type="match status" value="1"/>
</dbReference>
<accession>A0AAV9QK79</accession>
<name>A0AAV9QK79_9PEZI</name>
<proteinExistence type="predicted"/>
<evidence type="ECO:0000313" key="8">
    <source>
        <dbReference type="EMBL" id="KAK5545571.1"/>
    </source>
</evidence>
<evidence type="ECO:0000256" key="1">
    <source>
        <dbReference type="ARBA" id="ARBA00004123"/>
    </source>
</evidence>
<keyword evidence="9" id="KW-1185">Reference proteome</keyword>
<comment type="caution">
    <text evidence="8">The sequence shown here is derived from an EMBL/GenBank/DDBJ whole genome shotgun (WGS) entry which is preliminary data.</text>
</comment>
<dbReference type="Proteomes" id="UP001345827">
    <property type="component" value="Unassembled WGS sequence"/>
</dbReference>
<dbReference type="GO" id="GO:0000978">
    <property type="term" value="F:RNA polymerase II cis-regulatory region sequence-specific DNA binding"/>
    <property type="evidence" value="ECO:0007669"/>
    <property type="project" value="InterPro"/>
</dbReference>
<dbReference type="EMBL" id="JAXLQG010000001">
    <property type="protein sequence ID" value="KAK5545571.1"/>
    <property type="molecule type" value="Genomic_DNA"/>
</dbReference>
<dbReference type="Pfam" id="PF04082">
    <property type="entry name" value="Fungal_trans"/>
    <property type="match status" value="1"/>
</dbReference>
<evidence type="ECO:0000256" key="2">
    <source>
        <dbReference type="ARBA" id="ARBA00022723"/>
    </source>
</evidence>
<dbReference type="GO" id="GO:0000981">
    <property type="term" value="F:DNA-binding transcription factor activity, RNA polymerase II-specific"/>
    <property type="evidence" value="ECO:0007669"/>
    <property type="project" value="InterPro"/>
</dbReference>
<keyword evidence="6" id="KW-0539">Nucleus</keyword>
<keyword evidence="3" id="KW-0677">Repeat</keyword>
<dbReference type="GO" id="GO:0008270">
    <property type="term" value="F:zinc ion binding"/>
    <property type="evidence" value="ECO:0007669"/>
    <property type="project" value="UniProtKB-KW"/>
</dbReference>
<keyword evidence="2" id="KW-0479">Metal-binding</keyword>
<reference evidence="8 9" key="1">
    <citation type="submission" date="2023-06" db="EMBL/GenBank/DDBJ databases">
        <title>Black Yeasts Isolated from many extreme environments.</title>
        <authorList>
            <person name="Coleine C."/>
            <person name="Stajich J.E."/>
            <person name="Selbmann L."/>
        </authorList>
    </citation>
    <scope>NUCLEOTIDE SEQUENCE [LARGE SCALE GENOMIC DNA]</scope>
    <source>
        <strain evidence="8 9">CCFEE 5887</strain>
    </source>
</reference>
<dbReference type="InterPro" id="IPR007219">
    <property type="entry name" value="XnlR_reg_dom"/>
</dbReference>
<keyword evidence="5" id="KW-0862">Zinc</keyword>
<feature type="domain" description="Xylanolytic transcriptional activator regulatory" evidence="7">
    <location>
        <begin position="204"/>
        <end position="399"/>
    </location>
</feature>
<evidence type="ECO:0000313" key="9">
    <source>
        <dbReference type="Proteomes" id="UP001345827"/>
    </source>
</evidence>
<evidence type="ECO:0000256" key="4">
    <source>
        <dbReference type="ARBA" id="ARBA00022771"/>
    </source>
</evidence>
<evidence type="ECO:0000256" key="3">
    <source>
        <dbReference type="ARBA" id="ARBA00022737"/>
    </source>
</evidence>
<organism evidence="8 9">
    <name type="scientific">Vermiconidia calcicola</name>
    <dbReference type="NCBI Taxonomy" id="1690605"/>
    <lineage>
        <taxon>Eukaryota</taxon>
        <taxon>Fungi</taxon>
        <taxon>Dikarya</taxon>
        <taxon>Ascomycota</taxon>
        <taxon>Pezizomycotina</taxon>
        <taxon>Dothideomycetes</taxon>
        <taxon>Dothideomycetidae</taxon>
        <taxon>Mycosphaerellales</taxon>
        <taxon>Extremaceae</taxon>
        <taxon>Vermiconidia</taxon>
    </lineage>
</organism>
<dbReference type="GO" id="GO:0000785">
    <property type="term" value="C:chromatin"/>
    <property type="evidence" value="ECO:0007669"/>
    <property type="project" value="TreeGrafter"/>
</dbReference>
<sequence>MSDYFGTEADAMHNTDHALPSEQHFTEVGSTAPIMSRAECGDLTIQKESQNAAAFSKSVDCPQSPPNDMYPAASVLQWIDMDISPIPEPFHGLQASHDFCEMDVAVTSQTSLAWPEVPDICPTTVPLPLYSDAVPAGLAPSLPDSPFGSSTQGLSTQPSVPGCFLLEQVDPLEAKSNELRLLLNSSNQASVAGYVTRENLLVCLQLYGKHFQNHFPILHSATFSVSTASPILLLAIFCVGASYAKHIMNQKDIFTVAMFVLSEIGRQPHESLMEQPPLSTIQANMAACCVLACSQDETAAKFVPVCVARSISMAKRAGVFEPLGAPDYRTLTDKTFDWHWWIERETRTRIASCLFTQDAAGCIFQGNVPSLSPLDLEVELPTYESVWHSRTATECLQKLRTIPSQLTISAGMRLLRTTEGTDQGRTFEASAFGMFTLLTGLHSLTWHTVHYDAGLPPDAGRAFPNPSFPGLAVFDVAARLDQDLSGPGVTTLAAEVLSSHEGTALFRINQALDVWMHSWDRRQYRDLGCENIAFCLDPLPLWVLAKLFLILHCGASFIPAESEYANVRARGIGTMEKLKLQGKVFGWLAKFRNKGDLPTKGAISLTDLMTPMTES</sequence>
<evidence type="ECO:0000256" key="5">
    <source>
        <dbReference type="ARBA" id="ARBA00022833"/>
    </source>
</evidence>
<dbReference type="InterPro" id="IPR051059">
    <property type="entry name" value="VerF-like"/>
</dbReference>
<protein>
    <recommendedName>
        <fullName evidence="7">Xylanolytic transcriptional activator regulatory domain-containing protein</fullName>
    </recommendedName>
</protein>
<dbReference type="CDD" id="cd12148">
    <property type="entry name" value="fungal_TF_MHR"/>
    <property type="match status" value="1"/>
</dbReference>
<evidence type="ECO:0000259" key="7">
    <source>
        <dbReference type="Pfam" id="PF04082"/>
    </source>
</evidence>
<keyword evidence="4" id="KW-0863">Zinc-finger</keyword>